<keyword evidence="1" id="KW-0479">Metal-binding</keyword>
<accession>A0ABM1EVH6</accession>
<keyword evidence="6" id="KW-0378">Hydrolase</keyword>
<protein>
    <submittedName>
        <fullName evidence="6">ATP-dependent RNA helicase DHX57</fullName>
    </submittedName>
</protein>
<dbReference type="GeneID" id="106816154"/>
<keyword evidence="1" id="KW-0863">Zinc-finger</keyword>
<reference evidence="6" key="1">
    <citation type="submission" date="2025-08" db="UniProtKB">
        <authorList>
            <consortium name="RefSeq"/>
        </authorList>
    </citation>
    <scope>IDENTIFICATION</scope>
</reference>
<dbReference type="PROSITE" id="PS50030">
    <property type="entry name" value="UBA"/>
    <property type="match status" value="1"/>
</dbReference>
<evidence type="ECO:0000259" key="4">
    <source>
        <dbReference type="PROSITE" id="PS50103"/>
    </source>
</evidence>
<keyword evidence="6" id="KW-0347">Helicase</keyword>
<dbReference type="InterPro" id="IPR006575">
    <property type="entry name" value="RWD_dom"/>
</dbReference>
<dbReference type="InterPro" id="IPR000571">
    <property type="entry name" value="Znf_CCCH"/>
</dbReference>
<dbReference type="Pfam" id="PF05773">
    <property type="entry name" value="RWD"/>
    <property type="match status" value="1"/>
</dbReference>
<evidence type="ECO:0000313" key="5">
    <source>
        <dbReference type="Proteomes" id="UP000695022"/>
    </source>
</evidence>
<evidence type="ECO:0000259" key="3">
    <source>
        <dbReference type="PROSITE" id="PS50030"/>
    </source>
</evidence>
<dbReference type="RefSeq" id="XP_014676197.1">
    <property type="nucleotide sequence ID" value="XM_014820711.1"/>
</dbReference>
<gene>
    <name evidence="6" type="primary">LOC106816154</name>
</gene>
<dbReference type="CDD" id="cd23825">
    <property type="entry name" value="RWD_DHX57"/>
    <property type="match status" value="1"/>
</dbReference>
<feature type="region of interest" description="Disordered" evidence="2">
    <location>
        <begin position="32"/>
        <end position="114"/>
    </location>
</feature>
<dbReference type="Proteomes" id="UP000695022">
    <property type="component" value="Unplaced"/>
</dbReference>
<dbReference type="InterPro" id="IPR015940">
    <property type="entry name" value="UBA"/>
</dbReference>
<feature type="compositionally biased region" description="Low complexity" evidence="2">
    <location>
        <begin position="46"/>
        <end position="57"/>
    </location>
</feature>
<keyword evidence="1" id="KW-0862">Zinc</keyword>
<sequence>MSRRKVGDDWGSHGSGGIQAFEDELDSMVLDVKPRVKKANKPPTVNNSRQGCNSRGGSNRGGGQKRPPSGQQRSVASGRQGFRNEERFDNSAIEFLRRPESPRNAASEGVGRRRLGHKVMLQTLNMTEDNQEMVLNTLKHVQDEDFSLPEENEYSNVNLQTERRFWLRDATLKVVEQSHSENDKLSPSNMYSNFALNKLLRYGFHKDRCKSALEQNEGDVGRSLEQLWCSCFNVTFERDDSFSEDDILERRSEEVLALSSIYGDAFVERIPNRVWVVCLDLPVLETLINKKPAADHRKKPAADHQKKTADSRLACRLYKKGTCRFEHKCRYRHEAAAKHVYAALALENPDPDGAASKYELEIRFPDECSYPFEPPLVAFSTTHDYFPKSKCLNVTSRLYEEARGVAADHLPAVFSLMGILMEDEDALKRAIESPSLPHYFSAGDWPTDAAPRHDNAPTLV</sequence>
<evidence type="ECO:0000313" key="6">
    <source>
        <dbReference type="RefSeq" id="XP_014676197.1"/>
    </source>
</evidence>
<dbReference type="PROSITE" id="PS50103">
    <property type="entry name" value="ZF_C3H1"/>
    <property type="match status" value="1"/>
</dbReference>
<feature type="domain" description="C3H1-type" evidence="4">
    <location>
        <begin position="309"/>
        <end position="336"/>
    </location>
</feature>
<organism evidence="5 6">
    <name type="scientific">Priapulus caudatus</name>
    <name type="common">Priapulid worm</name>
    <dbReference type="NCBI Taxonomy" id="37621"/>
    <lineage>
        <taxon>Eukaryota</taxon>
        <taxon>Metazoa</taxon>
        <taxon>Ecdysozoa</taxon>
        <taxon>Scalidophora</taxon>
        <taxon>Priapulida</taxon>
        <taxon>Priapulimorpha</taxon>
        <taxon>Priapulimorphida</taxon>
        <taxon>Priapulidae</taxon>
        <taxon>Priapulus</taxon>
    </lineage>
</organism>
<feature type="compositionally biased region" description="Basic and acidic residues" evidence="2">
    <location>
        <begin position="82"/>
        <end position="101"/>
    </location>
</feature>
<evidence type="ECO:0000256" key="1">
    <source>
        <dbReference type="PROSITE-ProRule" id="PRU00723"/>
    </source>
</evidence>
<feature type="non-terminal residue" evidence="6">
    <location>
        <position position="460"/>
    </location>
</feature>
<feature type="zinc finger region" description="C3H1-type" evidence="1">
    <location>
        <begin position="309"/>
        <end position="336"/>
    </location>
</feature>
<name>A0ABM1EVH6_PRICU</name>
<evidence type="ECO:0000256" key="2">
    <source>
        <dbReference type="SAM" id="MobiDB-lite"/>
    </source>
</evidence>
<proteinExistence type="predicted"/>
<keyword evidence="6" id="KW-0547">Nucleotide-binding</keyword>
<dbReference type="GO" id="GO:0004386">
    <property type="term" value="F:helicase activity"/>
    <property type="evidence" value="ECO:0007669"/>
    <property type="project" value="UniProtKB-KW"/>
</dbReference>
<keyword evidence="6" id="KW-0067">ATP-binding</keyword>
<feature type="domain" description="UBA" evidence="3">
    <location>
        <begin position="189"/>
        <end position="230"/>
    </location>
</feature>
<dbReference type="Gene3D" id="2.30.30.1190">
    <property type="match status" value="1"/>
</dbReference>
<keyword evidence="5" id="KW-1185">Reference proteome</keyword>